<dbReference type="SUPFAM" id="SSF53383">
    <property type="entry name" value="PLP-dependent transferases"/>
    <property type="match status" value="1"/>
</dbReference>
<dbReference type="PIRSF" id="PIRSF000521">
    <property type="entry name" value="Transaminase_4ab_Lys_Orn"/>
    <property type="match status" value="1"/>
</dbReference>
<evidence type="ECO:0000256" key="5">
    <source>
        <dbReference type="RuleBase" id="RU003560"/>
    </source>
</evidence>
<comment type="similarity">
    <text evidence="5">Belongs to the class-III pyridoxal-phosphate-dependent aminotransferase family.</text>
</comment>
<dbReference type="KEGG" id="proe:H9L23_16430"/>
<dbReference type="InterPro" id="IPR015424">
    <property type="entry name" value="PyrdxlP-dep_Trfase"/>
</dbReference>
<dbReference type="EMBL" id="CP060723">
    <property type="protein sequence ID" value="QNN40715.1"/>
    <property type="molecule type" value="Genomic_DNA"/>
</dbReference>
<dbReference type="RefSeq" id="WP_187591417.1">
    <property type="nucleotide sequence ID" value="NZ_CP060723.1"/>
</dbReference>
<gene>
    <name evidence="6" type="ORF">H9L23_16430</name>
</gene>
<reference evidence="6 7" key="1">
    <citation type="submission" date="2020-08" db="EMBL/GenBank/DDBJ databases">
        <title>Genome sequence of Pedobacter roseus KACC 11594T.</title>
        <authorList>
            <person name="Hyun D.-W."/>
            <person name="Bae J.-W."/>
        </authorList>
    </citation>
    <scope>NUCLEOTIDE SEQUENCE [LARGE SCALE GENOMIC DNA]</scope>
    <source>
        <strain evidence="6 7">KACC 11594</strain>
    </source>
</reference>
<evidence type="ECO:0000256" key="1">
    <source>
        <dbReference type="ARBA" id="ARBA00001933"/>
    </source>
</evidence>
<dbReference type="AlphaFoldDB" id="A0A7G9QBJ0"/>
<dbReference type="PANTHER" id="PTHR11986">
    <property type="entry name" value="AMINOTRANSFERASE CLASS III"/>
    <property type="match status" value="1"/>
</dbReference>
<dbReference type="Pfam" id="PF00202">
    <property type="entry name" value="Aminotran_3"/>
    <property type="match status" value="1"/>
</dbReference>
<dbReference type="GO" id="GO:0008483">
    <property type="term" value="F:transaminase activity"/>
    <property type="evidence" value="ECO:0007669"/>
    <property type="project" value="UniProtKB-KW"/>
</dbReference>
<evidence type="ECO:0000256" key="4">
    <source>
        <dbReference type="ARBA" id="ARBA00022898"/>
    </source>
</evidence>
<dbReference type="GO" id="GO:0030170">
    <property type="term" value="F:pyridoxal phosphate binding"/>
    <property type="evidence" value="ECO:0007669"/>
    <property type="project" value="InterPro"/>
</dbReference>
<keyword evidence="2 6" id="KW-0032">Aminotransferase</keyword>
<keyword evidence="7" id="KW-1185">Reference proteome</keyword>
<protein>
    <submittedName>
        <fullName evidence="6">Aspartate aminotransferase family protein</fullName>
    </submittedName>
</protein>
<accession>A0A7G9QBJ0</accession>
<dbReference type="InterPro" id="IPR015421">
    <property type="entry name" value="PyrdxlP-dep_Trfase_major"/>
</dbReference>
<evidence type="ECO:0000256" key="2">
    <source>
        <dbReference type="ARBA" id="ARBA00022576"/>
    </source>
</evidence>
<proteinExistence type="inferred from homology"/>
<evidence type="ECO:0000313" key="7">
    <source>
        <dbReference type="Proteomes" id="UP000515806"/>
    </source>
</evidence>
<keyword evidence="3 6" id="KW-0808">Transferase</keyword>
<evidence type="ECO:0000256" key="3">
    <source>
        <dbReference type="ARBA" id="ARBA00022679"/>
    </source>
</evidence>
<dbReference type="CDD" id="cd00610">
    <property type="entry name" value="OAT_like"/>
    <property type="match status" value="1"/>
</dbReference>
<organism evidence="6 7">
    <name type="scientific">Pedobacter roseus</name>
    <dbReference type="NCBI Taxonomy" id="336820"/>
    <lineage>
        <taxon>Bacteria</taxon>
        <taxon>Pseudomonadati</taxon>
        <taxon>Bacteroidota</taxon>
        <taxon>Sphingobacteriia</taxon>
        <taxon>Sphingobacteriales</taxon>
        <taxon>Sphingobacteriaceae</taxon>
        <taxon>Pedobacter</taxon>
    </lineage>
</organism>
<dbReference type="Gene3D" id="3.90.1150.10">
    <property type="entry name" value="Aspartate Aminotransferase, domain 1"/>
    <property type="match status" value="1"/>
</dbReference>
<comment type="cofactor">
    <cofactor evidence="1">
        <name>pyridoxal 5'-phosphate</name>
        <dbReference type="ChEBI" id="CHEBI:597326"/>
    </cofactor>
</comment>
<keyword evidence="4 5" id="KW-0663">Pyridoxal phosphate</keyword>
<dbReference type="Gene3D" id="3.40.640.10">
    <property type="entry name" value="Type I PLP-dependent aspartate aminotransferase-like (Major domain)"/>
    <property type="match status" value="1"/>
</dbReference>
<dbReference type="Proteomes" id="UP000515806">
    <property type="component" value="Chromosome"/>
</dbReference>
<dbReference type="PANTHER" id="PTHR11986:SF79">
    <property type="entry name" value="ACETYLORNITHINE AMINOTRANSFERASE, MITOCHONDRIAL"/>
    <property type="match status" value="1"/>
</dbReference>
<name>A0A7G9QBJ0_9SPHI</name>
<dbReference type="InterPro" id="IPR005814">
    <property type="entry name" value="Aminotrans_3"/>
</dbReference>
<dbReference type="InterPro" id="IPR015422">
    <property type="entry name" value="PyrdxlP-dep_Trfase_small"/>
</dbReference>
<dbReference type="InterPro" id="IPR050103">
    <property type="entry name" value="Class-III_PLP-dep_AT"/>
</dbReference>
<dbReference type="FunFam" id="3.40.640.10:FF:000004">
    <property type="entry name" value="Acetylornithine aminotransferase"/>
    <property type="match status" value="1"/>
</dbReference>
<evidence type="ECO:0000313" key="6">
    <source>
        <dbReference type="EMBL" id="QNN40715.1"/>
    </source>
</evidence>
<dbReference type="GO" id="GO:0042802">
    <property type="term" value="F:identical protein binding"/>
    <property type="evidence" value="ECO:0007669"/>
    <property type="project" value="TreeGrafter"/>
</dbReference>
<dbReference type="PROSITE" id="PS00600">
    <property type="entry name" value="AA_TRANSFER_CLASS_3"/>
    <property type="match status" value="1"/>
</dbReference>
<dbReference type="InterPro" id="IPR049704">
    <property type="entry name" value="Aminotrans_3_PPA_site"/>
</dbReference>
<sequence>MLTQRQLFLQHNAQTSPEPLMLEFVRAKGVYIYDSADKKHLDLIAGIGVSNVGHCHPAVVKAIKEQAETYMHLMVYGEYVQSPQVNFAKALADILPPGLSCTYFLNSGTEAVEGAMKLAKRYTGRKGFIACKNAYHGSTQGAESLMESDFYSSGYGPFLPHVSFIEHNNIADLEKITTEIAAVFIEPIQGEAGIRVADLSYMQALRAKCNETGTLLIFDEIQSGFGRSGKMFAFEHYNVIPDVLLLAKGIGGGMPIGAFISSREIMSVLSHTPILGHMTTFGGHPVCCAAGLATLRTLVDHHIVDEVEEKGQLFKQLLKHPAIKEIRGKGLMLAVEFENFETNKKIIDACILDGVLSDWFLHCSNSMRIAPPLIITKEEIEEACAIILKNINLVLETKA</sequence>